<reference evidence="3" key="1">
    <citation type="journal article" date="2020" name="Nat. Commun.">
        <title>Genome assembly of wild tea tree DASZ reveals pedigree and selection history of tea varieties.</title>
        <authorList>
            <person name="Zhang W."/>
            <person name="Zhang Y."/>
            <person name="Qiu H."/>
            <person name="Guo Y."/>
            <person name="Wan H."/>
            <person name="Zhang X."/>
            <person name="Scossa F."/>
            <person name="Alseekh S."/>
            <person name="Zhang Q."/>
            <person name="Wang P."/>
            <person name="Xu L."/>
            <person name="Schmidt M.H."/>
            <person name="Jia X."/>
            <person name="Li D."/>
            <person name="Zhu A."/>
            <person name="Guo F."/>
            <person name="Chen W."/>
            <person name="Ni D."/>
            <person name="Usadel B."/>
            <person name="Fernie A.R."/>
            <person name="Wen W."/>
        </authorList>
    </citation>
    <scope>NUCLEOTIDE SEQUENCE [LARGE SCALE GENOMIC DNA]</scope>
    <source>
        <strain evidence="3">cv. G240</strain>
    </source>
</reference>
<protein>
    <recommendedName>
        <fullName evidence="4">Bidirectional sugar transporter SWEET</fullName>
    </recommendedName>
</protein>
<proteinExistence type="predicted"/>
<comment type="caution">
    <text evidence="2">The sequence shown here is derived from an EMBL/GenBank/DDBJ whole genome shotgun (WGS) entry which is preliminary data.</text>
</comment>
<evidence type="ECO:0000256" key="1">
    <source>
        <dbReference type="SAM" id="Phobius"/>
    </source>
</evidence>
<name>A0A7J7I1R8_CAMSI</name>
<keyword evidence="1" id="KW-1133">Transmembrane helix</keyword>
<dbReference type="AlphaFoldDB" id="A0A7J7I1R8"/>
<gene>
    <name evidence="2" type="ORF">HYC85_000211</name>
</gene>
<organism evidence="2 3">
    <name type="scientific">Camellia sinensis</name>
    <name type="common">Tea plant</name>
    <name type="synonym">Thea sinensis</name>
    <dbReference type="NCBI Taxonomy" id="4442"/>
    <lineage>
        <taxon>Eukaryota</taxon>
        <taxon>Viridiplantae</taxon>
        <taxon>Streptophyta</taxon>
        <taxon>Embryophyta</taxon>
        <taxon>Tracheophyta</taxon>
        <taxon>Spermatophyta</taxon>
        <taxon>Magnoliopsida</taxon>
        <taxon>eudicotyledons</taxon>
        <taxon>Gunneridae</taxon>
        <taxon>Pentapetalae</taxon>
        <taxon>asterids</taxon>
        <taxon>Ericales</taxon>
        <taxon>Theaceae</taxon>
        <taxon>Camellia</taxon>
    </lineage>
</organism>
<feature type="transmembrane region" description="Helical" evidence="1">
    <location>
        <begin position="6"/>
        <end position="29"/>
    </location>
</feature>
<dbReference type="Proteomes" id="UP000593564">
    <property type="component" value="Unassembled WGS sequence"/>
</dbReference>
<evidence type="ECO:0000313" key="2">
    <source>
        <dbReference type="EMBL" id="KAF5959002.1"/>
    </source>
</evidence>
<evidence type="ECO:0008006" key="4">
    <source>
        <dbReference type="Google" id="ProtNLM"/>
    </source>
</evidence>
<sequence>MAQKKVTMIIIPVILIFCITPTISTFAFRDHHNRKVFVGTIGLVASVVMYDSPLVVVSPKLVGNPLGIVQLVLYFKYKKMEIINEPAKWDIEKNGEKTKQQLQLVTTEDTNGKI</sequence>
<keyword evidence="1" id="KW-0812">Transmembrane</keyword>
<feature type="transmembrane region" description="Helical" evidence="1">
    <location>
        <begin position="36"/>
        <end position="55"/>
    </location>
</feature>
<keyword evidence="3" id="KW-1185">Reference proteome</keyword>
<reference evidence="2 3" key="2">
    <citation type="submission" date="2020-07" db="EMBL/GenBank/DDBJ databases">
        <title>Genome assembly of wild tea tree DASZ reveals pedigree and selection history of tea varieties.</title>
        <authorList>
            <person name="Zhang W."/>
        </authorList>
    </citation>
    <scope>NUCLEOTIDE SEQUENCE [LARGE SCALE GENOMIC DNA]</scope>
    <source>
        <strain evidence="3">cv. G240</strain>
        <tissue evidence="2">Leaf</tissue>
    </source>
</reference>
<evidence type="ECO:0000313" key="3">
    <source>
        <dbReference type="Proteomes" id="UP000593564"/>
    </source>
</evidence>
<dbReference type="EMBL" id="JACBKZ010000001">
    <property type="protein sequence ID" value="KAF5959002.1"/>
    <property type="molecule type" value="Genomic_DNA"/>
</dbReference>
<keyword evidence="1" id="KW-0472">Membrane</keyword>
<accession>A0A7J7I1R8</accession>